<dbReference type="PANTHER" id="PTHR31741:SF66">
    <property type="entry name" value="O-FUCOSYLTRANSFERASE 20"/>
    <property type="match status" value="1"/>
</dbReference>
<keyword evidence="12" id="KW-0119">Carbohydrate metabolism</keyword>
<comment type="pathway">
    <text evidence="2">Glycan metabolism.</text>
</comment>
<reference evidence="14" key="1">
    <citation type="journal article" date="2022" name="Int. J. Mol. Sci.">
        <title>Draft Genome of Tanacetum Coccineum: Genomic Comparison of Closely Related Tanacetum-Family Plants.</title>
        <authorList>
            <person name="Yamashiro T."/>
            <person name="Shiraishi A."/>
            <person name="Nakayama K."/>
            <person name="Satake H."/>
        </authorList>
    </citation>
    <scope>NUCLEOTIDE SEQUENCE</scope>
</reference>
<evidence type="ECO:0000256" key="10">
    <source>
        <dbReference type="ARBA" id="ARBA00023180"/>
    </source>
</evidence>
<evidence type="ECO:0000313" key="15">
    <source>
        <dbReference type="Proteomes" id="UP001151760"/>
    </source>
</evidence>
<name>A0ABQ4WLV2_9ASTR</name>
<evidence type="ECO:0000256" key="12">
    <source>
        <dbReference type="ARBA" id="ARBA00023277"/>
    </source>
</evidence>
<dbReference type="EMBL" id="BQNB010008756">
    <property type="protein sequence ID" value="GJS53876.1"/>
    <property type="molecule type" value="Genomic_DNA"/>
</dbReference>
<dbReference type="Pfam" id="PF10250">
    <property type="entry name" value="O-FucT"/>
    <property type="match status" value="1"/>
</dbReference>
<comment type="subcellular location">
    <subcellularLocation>
        <location evidence="1">Membrane</location>
        <topology evidence="1">Single-pass type II membrane protein</topology>
    </subcellularLocation>
</comment>
<evidence type="ECO:0000256" key="8">
    <source>
        <dbReference type="ARBA" id="ARBA00022989"/>
    </source>
</evidence>
<organism evidence="14 15">
    <name type="scientific">Tanacetum coccineum</name>
    <dbReference type="NCBI Taxonomy" id="301880"/>
    <lineage>
        <taxon>Eukaryota</taxon>
        <taxon>Viridiplantae</taxon>
        <taxon>Streptophyta</taxon>
        <taxon>Embryophyta</taxon>
        <taxon>Tracheophyta</taxon>
        <taxon>Spermatophyta</taxon>
        <taxon>Magnoliopsida</taxon>
        <taxon>eudicotyledons</taxon>
        <taxon>Gunneridae</taxon>
        <taxon>Pentapetalae</taxon>
        <taxon>asterids</taxon>
        <taxon>campanulids</taxon>
        <taxon>Asterales</taxon>
        <taxon>Asteraceae</taxon>
        <taxon>Asteroideae</taxon>
        <taxon>Anthemideae</taxon>
        <taxon>Anthemidinae</taxon>
        <taxon>Tanacetum</taxon>
    </lineage>
</organism>
<evidence type="ECO:0000256" key="6">
    <source>
        <dbReference type="ARBA" id="ARBA00022692"/>
    </source>
</evidence>
<keyword evidence="4" id="KW-0328">Glycosyltransferase</keyword>
<accession>A0ABQ4WLV2</accession>
<keyword evidence="15" id="KW-1185">Reference proteome</keyword>
<evidence type="ECO:0000256" key="1">
    <source>
        <dbReference type="ARBA" id="ARBA00004606"/>
    </source>
</evidence>
<keyword evidence="5" id="KW-0808">Transferase</keyword>
<keyword evidence="7" id="KW-0735">Signal-anchor</keyword>
<sequence>MQTVPALVSAKDVVIVTMAMKQKMQVPFHALRFAPPIFELGNKLTERMRSKGLYPALHLRMEKDVWVVSDNVKDRPIFNVLRDLISQLHIKCPTLLIHYPSAEEKKGILLTITKILPTPSILAVQQLWTLYRGTDGESLR</sequence>
<keyword evidence="10" id="KW-0325">Glycoprotein</keyword>
<comment type="caution">
    <text evidence="14">The sequence shown here is derived from an EMBL/GenBank/DDBJ whole genome shotgun (WGS) entry which is preliminary data.</text>
</comment>
<evidence type="ECO:0000256" key="4">
    <source>
        <dbReference type="ARBA" id="ARBA00022676"/>
    </source>
</evidence>
<protein>
    <recommendedName>
        <fullName evidence="13">O-fucosyltransferase family protein</fullName>
    </recommendedName>
</protein>
<proteinExistence type="inferred from homology"/>
<reference evidence="14" key="2">
    <citation type="submission" date="2022-01" db="EMBL/GenBank/DDBJ databases">
        <authorList>
            <person name="Yamashiro T."/>
            <person name="Shiraishi A."/>
            <person name="Satake H."/>
            <person name="Nakayama K."/>
        </authorList>
    </citation>
    <scope>NUCLEOTIDE SEQUENCE</scope>
</reference>
<evidence type="ECO:0000256" key="7">
    <source>
        <dbReference type="ARBA" id="ARBA00022968"/>
    </source>
</evidence>
<keyword evidence="8" id="KW-1133">Transmembrane helix</keyword>
<dbReference type="Proteomes" id="UP001151760">
    <property type="component" value="Unassembled WGS sequence"/>
</dbReference>
<evidence type="ECO:0000256" key="11">
    <source>
        <dbReference type="ARBA" id="ARBA00023253"/>
    </source>
</evidence>
<keyword evidence="9" id="KW-0472">Membrane</keyword>
<evidence type="ECO:0000256" key="3">
    <source>
        <dbReference type="ARBA" id="ARBA00007737"/>
    </source>
</evidence>
<evidence type="ECO:0000256" key="5">
    <source>
        <dbReference type="ARBA" id="ARBA00022679"/>
    </source>
</evidence>
<evidence type="ECO:0000256" key="13">
    <source>
        <dbReference type="ARBA" id="ARBA00030350"/>
    </source>
</evidence>
<dbReference type="InterPro" id="IPR019378">
    <property type="entry name" value="GDP-Fuc_O-FucTrfase"/>
</dbReference>
<evidence type="ECO:0000256" key="9">
    <source>
        <dbReference type="ARBA" id="ARBA00023136"/>
    </source>
</evidence>
<comment type="similarity">
    <text evidence="3">Belongs to the glycosyltransferase GT106 family.</text>
</comment>
<evidence type="ECO:0000256" key="2">
    <source>
        <dbReference type="ARBA" id="ARBA00004881"/>
    </source>
</evidence>
<gene>
    <name evidence="14" type="ORF">Tco_0627238</name>
</gene>
<keyword evidence="11" id="KW-0294">Fucose metabolism</keyword>
<evidence type="ECO:0000313" key="14">
    <source>
        <dbReference type="EMBL" id="GJS53876.1"/>
    </source>
</evidence>
<dbReference type="PANTHER" id="PTHR31741">
    <property type="entry name" value="OS02G0726500 PROTEIN-RELATED"/>
    <property type="match status" value="1"/>
</dbReference>
<keyword evidence="6" id="KW-0812">Transmembrane</keyword>